<sequence>MASLTKDDINTIAKLNAIIEDGDIASDAAITEAINALKGNVPEAGNTLAKLYSIIQGLGNLKREDIDTLAEINAILSDASLATMADLEEVLVGLNGGVPIEGNSLAKLYNLIAGKKDKFSDYYPSTYFVSPLVTDDIGVKGDYTLPFTPARAYELAVPGDTIAFLPGLYYMTGNIAKNGVVYTTFGGKALLVTGGFNLFDYESLEDASSDIVIDGDFEFSHGGETVFKFKDSPTPRRYRIRWSYAFVQAGTFIRMPAVLTTGIFEGNIEIAFGCGAPAIECVETAVTTGAGVMNLIIVNNSHYAHAIKPWFSGFRFNISYIGAEYGLFAQPVGEGADNNVFVLNIKQDVTCTTYLCAGEYSGTIQGGLVFLYQGSINLNARLNNCELHVSEQTSCKVTAVASSVTIHNDLPKMLKLDGVWYNTIYHSNTQSPCIMEGEFYDLQFNTSAGQLKITGYVKVIDDNSVLVSNTDTLEVTGKLVGNAPEVIRLAEDGSAVISGYIKQLAVDRPAIMFEPDNYTIALTLRNAIIQSGSFSQESILAEAPGRISLRLYGNSYSNRPIAGGAEINYRIGSSVDFIVDLNVDVSDE</sequence>
<organism evidence="1 2">
    <name type="scientific">Ohtaekwangia kribbensis</name>
    <dbReference type="NCBI Taxonomy" id="688913"/>
    <lineage>
        <taxon>Bacteria</taxon>
        <taxon>Pseudomonadati</taxon>
        <taxon>Bacteroidota</taxon>
        <taxon>Cytophagia</taxon>
        <taxon>Cytophagales</taxon>
        <taxon>Fulvivirgaceae</taxon>
        <taxon>Ohtaekwangia</taxon>
    </lineage>
</organism>
<dbReference type="EMBL" id="JBHTKA010000001">
    <property type="protein sequence ID" value="MFD0998681.1"/>
    <property type="molecule type" value="Genomic_DNA"/>
</dbReference>
<reference evidence="2" key="1">
    <citation type="journal article" date="2019" name="Int. J. Syst. Evol. Microbiol.">
        <title>The Global Catalogue of Microorganisms (GCM) 10K type strain sequencing project: providing services to taxonomists for standard genome sequencing and annotation.</title>
        <authorList>
            <consortium name="The Broad Institute Genomics Platform"/>
            <consortium name="The Broad Institute Genome Sequencing Center for Infectious Disease"/>
            <person name="Wu L."/>
            <person name="Ma J."/>
        </authorList>
    </citation>
    <scope>NUCLEOTIDE SEQUENCE [LARGE SCALE GENOMIC DNA]</scope>
    <source>
        <strain evidence="2">CCUG 58938</strain>
    </source>
</reference>
<keyword evidence="2" id="KW-1185">Reference proteome</keyword>
<dbReference type="Proteomes" id="UP001597112">
    <property type="component" value="Unassembled WGS sequence"/>
</dbReference>
<dbReference type="InterPro" id="IPR011050">
    <property type="entry name" value="Pectin_lyase_fold/virulence"/>
</dbReference>
<evidence type="ECO:0000313" key="2">
    <source>
        <dbReference type="Proteomes" id="UP001597112"/>
    </source>
</evidence>
<gene>
    <name evidence="1" type="ORF">ACFQ21_05155</name>
</gene>
<dbReference type="RefSeq" id="WP_377575772.1">
    <property type="nucleotide sequence ID" value="NZ_JBHTKA010000001.1"/>
</dbReference>
<name>A0ABW3JZV3_9BACT</name>
<protein>
    <submittedName>
        <fullName evidence="1">Uncharacterized protein</fullName>
    </submittedName>
</protein>
<dbReference type="SUPFAM" id="SSF51126">
    <property type="entry name" value="Pectin lyase-like"/>
    <property type="match status" value="1"/>
</dbReference>
<proteinExistence type="predicted"/>
<evidence type="ECO:0000313" key="1">
    <source>
        <dbReference type="EMBL" id="MFD0998681.1"/>
    </source>
</evidence>
<comment type="caution">
    <text evidence="1">The sequence shown here is derived from an EMBL/GenBank/DDBJ whole genome shotgun (WGS) entry which is preliminary data.</text>
</comment>
<accession>A0ABW3JZV3</accession>